<protein>
    <submittedName>
        <fullName evidence="2">Aminobenzoate oxygenase</fullName>
    </submittedName>
</protein>
<organism evidence="2 3">
    <name type="scientific">Mycolicibacterium fallax</name>
    <name type="common">Mycobacterium fallax</name>
    <dbReference type="NCBI Taxonomy" id="1793"/>
    <lineage>
        <taxon>Bacteria</taxon>
        <taxon>Bacillati</taxon>
        <taxon>Actinomycetota</taxon>
        <taxon>Actinomycetes</taxon>
        <taxon>Mycobacteriales</taxon>
        <taxon>Mycobacteriaceae</taxon>
        <taxon>Mycolicibacterium</taxon>
    </lineage>
</organism>
<accession>A0A1X1R594</accession>
<dbReference type="GO" id="GO:0016491">
    <property type="term" value="F:oxidoreductase activity"/>
    <property type="evidence" value="ECO:0007669"/>
    <property type="project" value="InterPro"/>
</dbReference>
<dbReference type="OrthoDB" id="786532at2"/>
<proteinExistence type="predicted"/>
<evidence type="ECO:0000313" key="2">
    <source>
        <dbReference type="EMBL" id="ORU99804.1"/>
    </source>
</evidence>
<evidence type="ECO:0000313" key="3">
    <source>
        <dbReference type="Proteomes" id="UP000193484"/>
    </source>
</evidence>
<reference evidence="2 3" key="1">
    <citation type="submission" date="2016-01" db="EMBL/GenBank/DDBJ databases">
        <title>The new phylogeny of the genus Mycobacterium.</title>
        <authorList>
            <person name="Tarcisio F."/>
            <person name="Conor M."/>
            <person name="Antonella G."/>
            <person name="Elisabetta G."/>
            <person name="Giulia F.S."/>
            <person name="Sara T."/>
            <person name="Anna F."/>
            <person name="Clotilde B."/>
            <person name="Roberto B."/>
            <person name="Veronica D.S."/>
            <person name="Fabio R."/>
            <person name="Monica P."/>
            <person name="Olivier J."/>
            <person name="Enrico T."/>
            <person name="Nicola S."/>
        </authorList>
    </citation>
    <scope>NUCLEOTIDE SEQUENCE [LARGE SCALE GENOMIC DNA]</scope>
    <source>
        <strain evidence="2 3">DSM 44179</strain>
    </source>
</reference>
<dbReference type="Gene3D" id="1.10.620.20">
    <property type="entry name" value="Ribonucleotide Reductase, subunit A"/>
    <property type="match status" value="1"/>
</dbReference>
<dbReference type="EMBL" id="LQOJ01000051">
    <property type="protein sequence ID" value="ORU99804.1"/>
    <property type="molecule type" value="Genomic_DNA"/>
</dbReference>
<dbReference type="AlphaFoldDB" id="A0A1X1R594"/>
<dbReference type="InterPro" id="IPR012348">
    <property type="entry name" value="RNR-like"/>
</dbReference>
<dbReference type="RefSeq" id="WP_085098974.1">
    <property type="nucleotide sequence ID" value="NZ_AP022603.1"/>
</dbReference>
<feature type="compositionally biased region" description="Basic and acidic residues" evidence="1">
    <location>
        <begin position="11"/>
        <end position="23"/>
    </location>
</feature>
<dbReference type="SUPFAM" id="SSF47240">
    <property type="entry name" value="Ferritin-like"/>
    <property type="match status" value="1"/>
</dbReference>
<evidence type="ECO:0000256" key="1">
    <source>
        <dbReference type="SAM" id="MobiDB-lite"/>
    </source>
</evidence>
<dbReference type="InterPro" id="IPR009078">
    <property type="entry name" value="Ferritin-like_SF"/>
</dbReference>
<name>A0A1X1R594_MYCFA</name>
<sequence length="311" mass="35532">MTRSVTAVPTRTDDRPAQGGRSREELANRLLKGSVRKSYAPVVDIDWDAPIEPDMFFLPPELISIYGTELWDSLSRAQQIEQSRQELVNVLSAGIWFENILNQALLRDLMHRNPTAASSHYKLTELGDETRHMVMFGKAIDHVGGIPIRPRLYQRMIINLLPLLFRGPILWGAALVGEEIFDALQRQILEGAEVQPFVLRLMRIHVTEEARHIQFARDDLRKTAPAMPWYRRVVVANLHGVGGPFYRFLLTHPAIYARAGLDPRQARRVARSNPNFLRSCRDSAEPLTEFFTEVGLMGRLSRRMWRGAGFL</sequence>
<dbReference type="STRING" id="1793.AWC04_16430"/>
<gene>
    <name evidence="2" type="ORF">AWC04_16430</name>
</gene>
<dbReference type="Proteomes" id="UP000193484">
    <property type="component" value="Unassembled WGS sequence"/>
</dbReference>
<feature type="region of interest" description="Disordered" evidence="1">
    <location>
        <begin position="1"/>
        <end position="23"/>
    </location>
</feature>
<dbReference type="InterPro" id="IPR025859">
    <property type="entry name" value="AurF/CmlI"/>
</dbReference>
<keyword evidence="3" id="KW-1185">Reference proteome</keyword>
<dbReference type="Pfam" id="PF11583">
    <property type="entry name" value="AurF"/>
    <property type="match status" value="1"/>
</dbReference>
<comment type="caution">
    <text evidence="2">The sequence shown here is derived from an EMBL/GenBank/DDBJ whole genome shotgun (WGS) entry which is preliminary data.</text>
</comment>